<sequence length="106" mass="11515">MISILTCIPIQSPALANDANKKYAFASPGASRPSGGVVSSLYEQKITNINASILAAPPDGGAHIDYSENCAFPLNLPLNLILLYVIYKNIDLDQQVFMWSSKAMLW</sequence>
<proteinExistence type="predicted"/>
<organism evidence="1 2">
    <name type="scientific">Eumeta variegata</name>
    <name type="common">Bagworm moth</name>
    <name type="synonym">Eumeta japonica</name>
    <dbReference type="NCBI Taxonomy" id="151549"/>
    <lineage>
        <taxon>Eukaryota</taxon>
        <taxon>Metazoa</taxon>
        <taxon>Ecdysozoa</taxon>
        <taxon>Arthropoda</taxon>
        <taxon>Hexapoda</taxon>
        <taxon>Insecta</taxon>
        <taxon>Pterygota</taxon>
        <taxon>Neoptera</taxon>
        <taxon>Endopterygota</taxon>
        <taxon>Lepidoptera</taxon>
        <taxon>Glossata</taxon>
        <taxon>Ditrysia</taxon>
        <taxon>Tineoidea</taxon>
        <taxon>Psychidae</taxon>
        <taxon>Oiketicinae</taxon>
        <taxon>Eumeta</taxon>
    </lineage>
</organism>
<dbReference type="AlphaFoldDB" id="A0A4C1XXE8"/>
<evidence type="ECO:0000313" key="2">
    <source>
        <dbReference type="Proteomes" id="UP000299102"/>
    </source>
</evidence>
<keyword evidence="2" id="KW-1185">Reference proteome</keyword>
<dbReference type="EMBL" id="BGZK01000973">
    <property type="protein sequence ID" value="GBP66959.1"/>
    <property type="molecule type" value="Genomic_DNA"/>
</dbReference>
<comment type="caution">
    <text evidence="1">The sequence shown here is derived from an EMBL/GenBank/DDBJ whole genome shotgun (WGS) entry which is preliminary data.</text>
</comment>
<name>A0A4C1XXE8_EUMVA</name>
<reference evidence="1 2" key="1">
    <citation type="journal article" date="2019" name="Commun. Biol.">
        <title>The bagworm genome reveals a unique fibroin gene that provides high tensile strength.</title>
        <authorList>
            <person name="Kono N."/>
            <person name="Nakamura H."/>
            <person name="Ohtoshi R."/>
            <person name="Tomita M."/>
            <person name="Numata K."/>
            <person name="Arakawa K."/>
        </authorList>
    </citation>
    <scope>NUCLEOTIDE SEQUENCE [LARGE SCALE GENOMIC DNA]</scope>
</reference>
<accession>A0A4C1XXE8</accession>
<gene>
    <name evidence="1" type="ORF">EVAR_49934_1</name>
</gene>
<evidence type="ECO:0000313" key="1">
    <source>
        <dbReference type="EMBL" id="GBP66959.1"/>
    </source>
</evidence>
<protein>
    <submittedName>
        <fullName evidence="1">Uncharacterized protein</fullName>
    </submittedName>
</protein>
<dbReference type="Proteomes" id="UP000299102">
    <property type="component" value="Unassembled WGS sequence"/>
</dbReference>